<reference evidence="1 2" key="1">
    <citation type="submission" date="2019-03" db="EMBL/GenBank/DDBJ databases">
        <title>Ruegeria lutea sp. nov., a novel strain, isolated from marine sediment, the Masan Bay, South Korea.</title>
        <authorList>
            <person name="Kim J."/>
            <person name="Kim D.-Y."/>
            <person name="Lee S.-S."/>
        </authorList>
    </citation>
    <scope>NUCLEOTIDE SEQUENCE [LARGE SCALE GENOMIC DNA]</scope>
    <source>
        <strain evidence="1 2">318-1</strain>
    </source>
</reference>
<evidence type="ECO:0000313" key="2">
    <source>
        <dbReference type="Proteomes" id="UP000295301"/>
    </source>
</evidence>
<dbReference type="AlphaFoldDB" id="A0A4R5V0D2"/>
<dbReference type="EMBL" id="SMUV01000069">
    <property type="protein sequence ID" value="TDK44981.1"/>
    <property type="molecule type" value="Genomic_DNA"/>
</dbReference>
<dbReference type="RefSeq" id="WP_133360385.1">
    <property type="nucleotide sequence ID" value="NZ_SMUV01000069.1"/>
</dbReference>
<dbReference type="Proteomes" id="UP000295301">
    <property type="component" value="Unassembled WGS sequence"/>
</dbReference>
<protein>
    <recommendedName>
        <fullName evidence="3">Lipoprotein</fullName>
    </recommendedName>
</protein>
<comment type="caution">
    <text evidence="1">The sequence shown here is derived from an EMBL/GenBank/DDBJ whole genome shotgun (WGS) entry which is preliminary data.</text>
</comment>
<keyword evidence="2" id="KW-1185">Reference proteome</keyword>
<evidence type="ECO:0000313" key="1">
    <source>
        <dbReference type="EMBL" id="TDK44981.1"/>
    </source>
</evidence>
<dbReference type="OrthoDB" id="7274329at2"/>
<accession>A0A4R5V0D2</accession>
<sequence>MRRCVLLLGLGLVLSACAPMELYYRPGVSVARMQADTTRCEVRALREAPAAPQLRQYPPRFVPGRRLCNAQGDCWVRPGHWVEGPVYTVDVNAGLRGRVMALCMAEKGYDPVSLPVCPAEVRQTVPPGATTVLPRLTQDACVIRNQDGTWQIVTR</sequence>
<evidence type="ECO:0008006" key="3">
    <source>
        <dbReference type="Google" id="ProtNLM"/>
    </source>
</evidence>
<gene>
    <name evidence="1" type="ORF">E1832_13980</name>
</gene>
<dbReference type="PROSITE" id="PS51257">
    <property type="entry name" value="PROKAR_LIPOPROTEIN"/>
    <property type="match status" value="1"/>
</dbReference>
<organism evidence="1 2">
    <name type="scientific">Antarcticimicrobium luteum</name>
    <dbReference type="NCBI Taxonomy" id="2547397"/>
    <lineage>
        <taxon>Bacteria</taxon>
        <taxon>Pseudomonadati</taxon>
        <taxon>Pseudomonadota</taxon>
        <taxon>Alphaproteobacteria</taxon>
        <taxon>Rhodobacterales</taxon>
        <taxon>Paracoccaceae</taxon>
        <taxon>Antarcticimicrobium</taxon>
    </lineage>
</organism>
<proteinExistence type="predicted"/>
<name>A0A4R5V0D2_9RHOB</name>